<evidence type="ECO:0000256" key="1">
    <source>
        <dbReference type="SAM" id="Phobius"/>
    </source>
</evidence>
<comment type="caution">
    <text evidence="2">The sequence shown here is derived from an EMBL/GenBank/DDBJ whole genome shotgun (WGS) entry which is preliminary data.</text>
</comment>
<evidence type="ECO:0000313" key="3">
    <source>
        <dbReference type="Proteomes" id="UP001160499"/>
    </source>
</evidence>
<keyword evidence="1" id="KW-0472">Membrane</keyword>
<accession>A0ABT6LFB1</accession>
<name>A0ABT6LFB1_9ACTN</name>
<reference evidence="2 3" key="1">
    <citation type="submission" date="2023-04" db="EMBL/GenBank/DDBJ databases">
        <title>Forest soil microbial communities from Buena Vista Peninsula, Colon Province, Panama.</title>
        <authorList>
            <person name="Bouskill N."/>
        </authorList>
    </citation>
    <scope>NUCLEOTIDE SEQUENCE [LARGE SCALE GENOMIC DNA]</scope>
    <source>
        <strain evidence="2 3">GGS1</strain>
    </source>
</reference>
<evidence type="ECO:0008006" key="4">
    <source>
        <dbReference type="Google" id="ProtNLM"/>
    </source>
</evidence>
<evidence type="ECO:0000313" key="2">
    <source>
        <dbReference type="EMBL" id="MDH6214630.1"/>
    </source>
</evidence>
<feature type="transmembrane region" description="Helical" evidence="1">
    <location>
        <begin position="72"/>
        <end position="94"/>
    </location>
</feature>
<dbReference type="RefSeq" id="WP_280875682.1">
    <property type="nucleotide sequence ID" value="NZ_JARXVH010000003.1"/>
</dbReference>
<sequence>MSYEPESGPELLRPEAAIPLAPLRGLKGAARRYGTGLSGPEFAEAQLLGAGWAAVPLVVALVGLLVPSVRTAALVCAVVLGAAVLARSLLLVVFERRQHAYEPRWLADRTADLRTHHFPLLRCAVRSDEVPGPPQVYDLTRGNQVGELLRRRERERTVGTFSQATLQFVCAVGRDELAVLAEVRRELAELDFQPVRPGAPQAWVRFPGASYLALPDTGRRPARRAYWVLSGPVLVSAVEATARAGSAR</sequence>
<dbReference type="Proteomes" id="UP001160499">
    <property type="component" value="Unassembled WGS sequence"/>
</dbReference>
<organism evidence="2 3">
    <name type="scientific">Streptomyces pseudovenezuelae</name>
    <dbReference type="NCBI Taxonomy" id="67350"/>
    <lineage>
        <taxon>Bacteria</taxon>
        <taxon>Bacillati</taxon>
        <taxon>Actinomycetota</taxon>
        <taxon>Actinomycetes</taxon>
        <taxon>Kitasatosporales</taxon>
        <taxon>Streptomycetaceae</taxon>
        <taxon>Streptomyces</taxon>
        <taxon>Streptomyces aurantiacus group</taxon>
    </lineage>
</organism>
<protein>
    <recommendedName>
        <fullName evidence="4">Type VII secretion protein EccE</fullName>
    </recommendedName>
</protein>
<proteinExistence type="predicted"/>
<gene>
    <name evidence="2" type="ORF">M2283_001913</name>
</gene>
<keyword evidence="3" id="KW-1185">Reference proteome</keyword>
<dbReference type="EMBL" id="JARXVH010000003">
    <property type="protein sequence ID" value="MDH6214630.1"/>
    <property type="molecule type" value="Genomic_DNA"/>
</dbReference>
<keyword evidence="1" id="KW-1133">Transmembrane helix</keyword>
<feature type="transmembrane region" description="Helical" evidence="1">
    <location>
        <begin position="47"/>
        <end position="66"/>
    </location>
</feature>
<keyword evidence="1" id="KW-0812">Transmembrane</keyword>